<comment type="caution">
    <text evidence="2">The sequence shown here is derived from an EMBL/GenBank/DDBJ whole genome shotgun (WGS) entry which is preliminary data.</text>
</comment>
<feature type="region of interest" description="Disordered" evidence="1">
    <location>
        <begin position="59"/>
        <end position="131"/>
    </location>
</feature>
<dbReference type="AlphaFoldDB" id="A0A5B7G206"/>
<name>A0A5B7G206_PORTR</name>
<keyword evidence="3" id="KW-1185">Reference proteome</keyword>
<proteinExistence type="predicted"/>
<protein>
    <submittedName>
        <fullName evidence="2">Uncharacterized protein</fullName>
    </submittedName>
</protein>
<evidence type="ECO:0000313" key="3">
    <source>
        <dbReference type="Proteomes" id="UP000324222"/>
    </source>
</evidence>
<evidence type="ECO:0000313" key="2">
    <source>
        <dbReference type="EMBL" id="MPC51505.1"/>
    </source>
</evidence>
<dbReference type="EMBL" id="VSRR010010223">
    <property type="protein sequence ID" value="MPC51505.1"/>
    <property type="molecule type" value="Genomic_DNA"/>
</dbReference>
<sequence>MERCLAIRDPRQGIISDQATNTIPERQLPTTTCPAASHSAALRLGFILVTAFLYGSQRDSSATLSDAGRPTTTTTTLTHPLLRRQSSPATRKSKTAPHAAAKHTVQECSMHHHHHHHHHNLHALHHHHDQQ</sequence>
<dbReference type="Proteomes" id="UP000324222">
    <property type="component" value="Unassembled WGS sequence"/>
</dbReference>
<evidence type="ECO:0000256" key="1">
    <source>
        <dbReference type="SAM" id="MobiDB-lite"/>
    </source>
</evidence>
<accession>A0A5B7G206</accession>
<reference evidence="2 3" key="1">
    <citation type="submission" date="2019-05" db="EMBL/GenBank/DDBJ databases">
        <title>Another draft genome of Portunus trituberculatus and its Hox gene families provides insights of decapod evolution.</title>
        <authorList>
            <person name="Jeong J.-H."/>
            <person name="Song I."/>
            <person name="Kim S."/>
            <person name="Choi T."/>
            <person name="Kim D."/>
            <person name="Ryu S."/>
            <person name="Kim W."/>
        </authorList>
    </citation>
    <scope>NUCLEOTIDE SEQUENCE [LARGE SCALE GENOMIC DNA]</scope>
    <source>
        <tissue evidence="2">Muscle</tissue>
    </source>
</reference>
<organism evidence="2 3">
    <name type="scientific">Portunus trituberculatus</name>
    <name type="common">Swimming crab</name>
    <name type="synonym">Neptunus trituberculatus</name>
    <dbReference type="NCBI Taxonomy" id="210409"/>
    <lineage>
        <taxon>Eukaryota</taxon>
        <taxon>Metazoa</taxon>
        <taxon>Ecdysozoa</taxon>
        <taxon>Arthropoda</taxon>
        <taxon>Crustacea</taxon>
        <taxon>Multicrustacea</taxon>
        <taxon>Malacostraca</taxon>
        <taxon>Eumalacostraca</taxon>
        <taxon>Eucarida</taxon>
        <taxon>Decapoda</taxon>
        <taxon>Pleocyemata</taxon>
        <taxon>Brachyura</taxon>
        <taxon>Eubrachyura</taxon>
        <taxon>Portunoidea</taxon>
        <taxon>Portunidae</taxon>
        <taxon>Portuninae</taxon>
        <taxon>Portunus</taxon>
    </lineage>
</organism>
<feature type="compositionally biased region" description="Low complexity" evidence="1">
    <location>
        <begin position="69"/>
        <end position="84"/>
    </location>
</feature>
<gene>
    <name evidence="2" type="ORF">E2C01_045352</name>
</gene>
<feature type="compositionally biased region" description="Basic residues" evidence="1">
    <location>
        <begin position="111"/>
        <end position="131"/>
    </location>
</feature>